<evidence type="ECO:0000256" key="8">
    <source>
        <dbReference type="ARBA" id="ARBA00023002"/>
    </source>
</evidence>
<evidence type="ECO:0000256" key="5">
    <source>
        <dbReference type="ARBA" id="ARBA00018859"/>
    </source>
</evidence>
<keyword evidence="7 11" id="KW-0479">Metal-binding</keyword>
<evidence type="ECO:0000256" key="9">
    <source>
        <dbReference type="ARBA" id="ARBA00023004"/>
    </source>
</evidence>
<evidence type="ECO:0000313" key="14">
    <source>
        <dbReference type="EMBL" id="URN96345.1"/>
    </source>
</evidence>
<dbReference type="Pfam" id="PF02898">
    <property type="entry name" value="NO_synthase"/>
    <property type="match status" value="1"/>
</dbReference>
<keyword evidence="6 11" id="KW-0349">Heme</keyword>
<keyword evidence="8 11" id="KW-0560">Oxidoreductase</keyword>
<protein>
    <recommendedName>
        <fullName evidence="5 11">Nitric oxide synthase oxygenase</fullName>
        <ecNumber evidence="4 11">1.14.14.47</ecNumber>
    </recommendedName>
</protein>
<dbReference type="EMBL" id="CP097899">
    <property type="protein sequence ID" value="URN96345.1"/>
    <property type="molecule type" value="Genomic_DNA"/>
</dbReference>
<dbReference type="Gene3D" id="3.90.1230.10">
    <property type="entry name" value="Nitric Oxide Synthase, Chain A, domain 3"/>
    <property type="match status" value="1"/>
</dbReference>
<gene>
    <name evidence="14" type="ORF">NAG76_09065</name>
</gene>
<dbReference type="PANTHER" id="PTHR43410:SF1">
    <property type="entry name" value="NITRIC OXIDE SYNTHASE"/>
    <property type="match status" value="1"/>
</dbReference>
<evidence type="ECO:0000256" key="2">
    <source>
        <dbReference type="ARBA" id="ARBA00002642"/>
    </source>
</evidence>
<dbReference type="SUPFAM" id="SSF56512">
    <property type="entry name" value="Nitric oxide (NO) synthase oxygenase domain"/>
    <property type="match status" value="1"/>
</dbReference>
<sequence length="364" mass="42154">MSTEKLLTEATTFITTMYNELRYSPQQLEERLTSISASISQNGSYLHTDDELQYGSRVAWRNNSRCIGRLFWKSLIVADCRHVSDPDQIFDALLSHIEQATNDGRVQPLITIFSQSSAELTVRILNHQLIRYAGYQIGDQIVGDPDSIAFTTLCMELGWRGKGTAYDVLPLVIQINSEQTYYRSIPHQYVKEVKIEHPSLPWFHELQLQWYAIPIVSDMELEIGGIRYTAAPFNGWYMGTEIATRNFGDVHRYNKLPIIAKSMGLDVSSNLTLWKDRALVELNEAVIYSYKKNKVSIVDHHTASEQFRLFCEQEQQQQREVNARWSWLIPPMSPTTTVIWHTRYNETDTNPNYYRKAQCPFHKS</sequence>
<name>A0A9J6ZKX9_9BACL</name>
<dbReference type="KEGG" id="plig:NAG76_09065"/>
<accession>A0A9J6ZKX9</accession>
<dbReference type="GO" id="GO:0046872">
    <property type="term" value="F:metal ion binding"/>
    <property type="evidence" value="ECO:0007669"/>
    <property type="project" value="UniProtKB-KW"/>
</dbReference>
<keyword evidence="9 11" id="KW-0408">Iron</keyword>
<dbReference type="PIRSF" id="PIRSF037219">
    <property type="entry name" value="NOS_oxygenase"/>
    <property type="match status" value="1"/>
</dbReference>
<dbReference type="AlphaFoldDB" id="A0A9J6ZKX9"/>
<organism evidence="14 15">
    <name type="scientific">Candidatus Pristimantibacillus lignocellulolyticus</name>
    <dbReference type="NCBI Taxonomy" id="2994561"/>
    <lineage>
        <taxon>Bacteria</taxon>
        <taxon>Bacillati</taxon>
        <taxon>Bacillota</taxon>
        <taxon>Bacilli</taxon>
        <taxon>Bacillales</taxon>
        <taxon>Paenibacillaceae</taxon>
        <taxon>Candidatus Pristimantibacillus</taxon>
    </lineage>
</organism>
<dbReference type="GO" id="GO:0006809">
    <property type="term" value="P:nitric oxide biosynthetic process"/>
    <property type="evidence" value="ECO:0007669"/>
    <property type="project" value="InterPro"/>
</dbReference>
<dbReference type="Gene3D" id="3.90.440.10">
    <property type="entry name" value="Nitric Oxide Synthase,Heme Domain,Chain A domain 2"/>
    <property type="match status" value="1"/>
</dbReference>
<evidence type="ECO:0000256" key="1">
    <source>
        <dbReference type="ARBA" id="ARBA00001971"/>
    </source>
</evidence>
<evidence type="ECO:0000259" key="13">
    <source>
        <dbReference type="PROSITE" id="PS60001"/>
    </source>
</evidence>
<evidence type="ECO:0000256" key="10">
    <source>
        <dbReference type="ARBA" id="ARBA00048713"/>
    </source>
</evidence>
<comment type="function">
    <text evidence="2 11">Catalyzes the production of nitric oxide.</text>
</comment>
<evidence type="ECO:0000256" key="7">
    <source>
        <dbReference type="ARBA" id="ARBA00022723"/>
    </source>
</evidence>
<evidence type="ECO:0000256" key="12">
    <source>
        <dbReference type="PIRSR" id="PIRSR037219-1"/>
    </source>
</evidence>
<dbReference type="Proteomes" id="UP001056756">
    <property type="component" value="Chromosome"/>
</dbReference>
<evidence type="ECO:0000313" key="15">
    <source>
        <dbReference type="Proteomes" id="UP001056756"/>
    </source>
</evidence>
<dbReference type="InterPro" id="IPR044944">
    <property type="entry name" value="NOS_dom_3"/>
</dbReference>
<feature type="domain" description="Nitric oxide synthase (NOS)" evidence="13">
    <location>
        <begin position="65"/>
        <end position="72"/>
    </location>
</feature>
<feature type="binding site" description="axial binding residue" evidence="12">
    <location>
        <position position="66"/>
    </location>
    <ligand>
        <name>heme</name>
        <dbReference type="ChEBI" id="CHEBI:30413"/>
    </ligand>
    <ligandPart>
        <name>Fe</name>
        <dbReference type="ChEBI" id="CHEBI:18248"/>
    </ligandPart>
</feature>
<comment type="subunit">
    <text evidence="11">Homodimer.</text>
</comment>
<evidence type="ECO:0000256" key="11">
    <source>
        <dbReference type="PIRNR" id="PIRNR037219"/>
    </source>
</evidence>
<dbReference type="PANTHER" id="PTHR43410">
    <property type="entry name" value="NITRIC OXIDE SYNTHASE OXYGENASE"/>
    <property type="match status" value="1"/>
</dbReference>
<dbReference type="PROSITE" id="PS60001">
    <property type="entry name" value="NOS"/>
    <property type="match status" value="1"/>
</dbReference>
<dbReference type="Gene3D" id="3.90.340.10">
    <property type="entry name" value="Nitric Oxide Synthase, Chain A, domain 1"/>
    <property type="match status" value="1"/>
</dbReference>
<dbReference type="InterPro" id="IPR036119">
    <property type="entry name" value="NOS_N_sf"/>
</dbReference>
<dbReference type="GO" id="GO:0004517">
    <property type="term" value="F:nitric-oxide synthase activity"/>
    <property type="evidence" value="ECO:0007669"/>
    <property type="project" value="InterPro"/>
</dbReference>
<dbReference type="InterPro" id="IPR050607">
    <property type="entry name" value="NOS"/>
</dbReference>
<reference evidence="14" key="1">
    <citation type="submission" date="2022-05" db="EMBL/GenBank/DDBJ databases">
        <title>Novel bacterial taxa in a minimal lignocellulolytic consortium and its capacity to transform plastics disclosed by genome-resolved metagenomics.</title>
        <authorList>
            <person name="Rodriguez C.A.D."/>
            <person name="Diaz-Garcia L."/>
            <person name="Herrera K."/>
            <person name="Tarazona N.A."/>
            <person name="Sproer C."/>
            <person name="Overmann J."/>
            <person name="Jimenez D.J."/>
        </authorList>
    </citation>
    <scope>NUCLEOTIDE SEQUENCE</scope>
    <source>
        <strain evidence="14">MAG5</strain>
    </source>
</reference>
<proteinExistence type="inferred from homology"/>
<dbReference type="InterPro" id="IPR004030">
    <property type="entry name" value="NOS_N"/>
</dbReference>
<comment type="miscellaneous">
    <text evidence="11">This protein is similar to the oxygenase domain of eukaryotic nitric oxide synthases but lacks the reductase domain which, in eukaryotes, is responsible for transfer of electrons to the ferric heme during nitric oxide synthesis.</text>
</comment>
<evidence type="ECO:0000256" key="3">
    <source>
        <dbReference type="ARBA" id="ARBA00005411"/>
    </source>
</evidence>
<evidence type="ECO:0000256" key="4">
    <source>
        <dbReference type="ARBA" id="ARBA00012735"/>
    </source>
</evidence>
<dbReference type="GO" id="GO:0020037">
    <property type="term" value="F:heme binding"/>
    <property type="evidence" value="ECO:0007669"/>
    <property type="project" value="InterPro"/>
</dbReference>
<dbReference type="InterPro" id="IPR044940">
    <property type="entry name" value="NOS_dom_2"/>
</dbReference>
<comment type="cofactor">
    <cofactor evidence="1 11 12">
        <name>heme</name>
        <dbReference type="ChEBI" id="CHEBI:30413"/>
    </cofactor>
</comment>
<dbReference type="InterPro" id="IPR044943">
    <property type="entry name" value="NOS_dom_1"/>
</dbReference>
<dbReference type="EC" id="1.14.14.47" evidence="4 11"/>
<comment type="similarity">
    <text evidence="3 11">Belongs to the NOS family. Bacterial NOS oxygenase subfamily.</text>
</comment>
<comment type="catalytic activity">
    <reaction evidence="10">
        <text>3 reduced [flavodoxin] + 2 L-arginine + 4 O2 = 3 oxidized [flavodoxin] + 2 L-citrulline + 2 nitric oxide + 4 H2O + 5 H(+)</text>
        <dbReference type="Rhea" id="RHEA:52324"/>
        <dbReference type="Rhea" id="RHEA-COMP:10622"/>
        <dbReference type="Rhea" id="RHEA-COMP:10623"/>
        <dbReference type="ChEBI" id="CHEBI:15377"/>
        <dbReference type="ChEBI" id="CHEBI:15378"/>
        <dbReference type="ChEBI" id="CHEBI:15379"/>
        <dbReference type="ChEBI" id="CHEBI:16480"/>
        <dbReference type="ChEBI" id="CHEBI:32682"/>
        <dbReference type="ChEBI" id="CHEBI:57618"/>
        <dbReference type="ChEBI" id="CHEBI:57743"/>
        <dbReference type="ChEBI" id="CHEBI:58210"/>
        <dbReference type="EC" id="1.14.14.47"/>
    </reaction>
</comment>
<dbReference type="InterPro" id="IPR017142">
    <property type="entry name" value="Nitric_oxide_synthase_Oase-su"/>
</dbReference>
<evidence type="ECO:0000256" key="6">
    <source>
        <dbReference type="ARBA" id="ARBA00022617"/>
    </source>
</evidence>